<comment type="similarity">
    <text evidence="1 5">Belongs to the MreC family.</text>
</comment>
<dbReference type="HOGENOM" id="CLU_042663_2_0_6"/>
<dbReference type="Pfam" id="PF04085">
    <property type="entry name" value="MreC"/>
    <property type="match status" value="1"/>
</dbReference>
<dbReference type="InterPro" id="IPR042175">
    <property type="entry name" value="Cell/Rod_MreC_2"/>
</dbReference>
<evidence type="ECO:0000256" key="5">
    <source>
        <dbReference type="PIRNR" id="PIRNR038471"/>
    </source>
</evidence>
<dbReference type="GO" id="GO:0008360">
    <property type="term" value="P:regulation of cell shape"/>
    <property type="evidence" value="ECO:0007669"/>
    <property type="project" value="UniProtKB-KW"/>
</dbReference>
<feature type="compositionally biased region" description="Polar residues" evidence="6">
    <location>
        <begin position="317"/>
        <end position="327"/>
    </location>
</feature>
<feature type="domain" description="Rod shape-determining protein MreC beta-barrel core" evidence="7">
    <location>
        <begin position="124"/>
        <end position="269"/>
    </location>
</feature>
<evidence type="ECO:0000256" key="2">
    <source>
        <dbReference type="ARBA" id="ARBA00013855"/>
    </source>
</evidence>
<dbReference type="PANTHER" id="PTHR34138">
    <property type="entry name" value="CELL SHAPE-DETERMINING PROTEIN MREC"/>
    <property type="match status" value="1"/>
</dbReference>
<sequence length="333" mass="36267">MTLFESHRPGITKLLILVLLSVFLMALDRAGSSWVKNINSGIGGLTDGIARIVHAPAVWGTNLSLFLESKTEQVKKIRALEEENLLLKGQMQQFFDLQTQLNELRKLLHGQSKEVPNVLLARLIAVNDNPEQRTFTINRGIRDGVKPGQPVIDGQGIIGQVLRSSLTGAVVLEVDSRRHALSVAVGDTGFVGIVKGTDQREALTMNRIPERFNVKVGDLLTTSGLDGVFPQGYPVARVTQVQDERSQAFVNITARPVADLDHISQVLVLTDPPDAPPPPNSKAEQASVVSLPSQRLIDTTQDTEPRAPNFLPPSFSTPPVTQTQSGQEKPHAQ</sequence>
<comment type="function">
    <text evidence="5">Involved in formation and maintenance of cell shape.</text>
</comment>
<evidence type="ECO:0000256" key="3">
    <source>
        <dbReference type="ARBA" id="ARBA00022960"/>
    </source>
</evidence>
<organism evidence="8 9">
    <name type="scientific">Halothiobacillus neapolitanus (strain ATCC 23641 / DSM 15147 / CIP 104769 / NCIMB 8539 / c2)</name>
    <name type="common">Thiobacillus neapolitanus</name>
    <dbReference type="NCBI Taxonomy" id="555778"/>
    <lineage>
        <taxon>Bacteria</taxon>
        <taxon>Pseudomonadati</taxon>
        <taxon>Pseudomonadota</taxon>
        <taxon>Gammaproteobacteria</taxon>
        <taxon>Chromatiales</taxon>
        <taxon>Halothiobacillaceae</taxon>
        <taxon>Halothiobacillus</taxon>
    </lineage>
</organism>
<dbReference type="PIRSF" id="PIRSF038471">
    <property type="entry name" value="MreC"/>
    <property type="match status" value="1"/>
</dbReference>
<dbReference type="InterPro" id="IPR042177">
    <property type="entry name" value="Cell/Rod_1"/>
</dbReference>
<dbReference type="OrthoDB" id="9808025at2"/>
<dbReference type="InterPro" id="IPR007221">
    <property type="entry name" value="MreC"/>
</dbReference>
<accession>D0L062</accession>
<reference evidence="8 9" key="1">
    <citation type="submission" date="2009-10" db="EMBL/GenBank/DDBJ databases">
        <title>Complete sequence of Halothiobacillus neapolitanus c2.</title>
        <authorList>
            <consortium name="US DOE Joint Genome Institute"/>
            <person name="Lucas S."/>
            <person name="Copeland A."/>
            <person name="Lapidus A."/>
            <person name="Glavina del Rio T."/>
            <person name="Tice H."/>
            <person name="Bruce D."/>
            <person name="Goodwin L."/>
            <person name="Pitluck S."/>
            <person name="Davenport K."/>
            <person name="Brettin T."/>
            <person name="Detter J.C."/>
            <person name="Han C."/>
            <person name="Tapia R."/>
            <person name="Larimer F."/>
            <person name="Land M."/>
            <person name="Hauser L."/>
            <person name="Kyrpides N."/>
            <person name="Mikhailova N."/>
            <person name="Kerfeld C."/>
            <person name="Cannon G."/>
            <person name="Heinhort S."/>
        </authorList>
    </citation>
    <scope>NUCLEOTIDE SEQUENCE [LARGE SCALE GENOMIC DNA]</scope>
    <source>
        <strain evidence="9">ATCC 23641 / c2</strain>
    </source>
</reference>
<evidence type="ECO:0000313" key="9">
    <source>
        <dbReference type="Proteomes" id="UP000009102"/>
    </source>
</evidence>
<dbReference type="STRING" id="555778.Hneap_1249"/>
<evidence type="ECO:0000256" key="6">
    <source>
        <dbReference type="SAM" id="MobiDB-lite"/>
    </source>
</evidence>
<dbReference type="InterPro" id="IPR055342">
    <property type="entry name" value="MreC_beta-barrel_core"/>
</dbReference>
<evidence type="ECO:0000259" key="7">
    <source>
        <dbReference type="Pfam" id="PF04085"/>
    </source>
</evidence>
<dbReference type="Gene3D" id="2.40.10.350">
    <property type="entry name" value="Rod shape-determining protein MreC, domain 2"/>
    <property type="match status" value="1"/>
</dbReference>
<keyword evidence="3 5" id="KW-0133">Cell shape</keyword>
<evidence type="ECO:0000256" key="4">
    <source>
        <dbReference type="ARBA" id="ARBA00032089"/>
    </source>
</evidence>
<keyword evidence="9" id="KW-1185">Reference proteome</keyword>
<dbReference type="AlphaFoldDB" id="D0L062"/>
<evidence type="ECO:0000313" key="8">
    <source>
        <dbReference type="EMBL" id="ACX96085.1"/>
    </source>
</evidence>
<protein>
    <recommendedName>
        <fullName evidence="2 5">Cell shape-determining protein MreC</fullName>
    </recommendedName>
    <alternativeName>
        <fullName evidence="4 5">Cell shape protein MreC</fullName>
    </alternativeName>
</protein>
<feature type="compositionally biased region" description="Polar residues" evidence="6">
    <location>
        <begin position="282"/>
        <end position="302"/>
    </location>
</feature>
<feature type="region of interest" description="Disordered" evidence="6">
    <location>
        <begin position="269"/>
        <end position="333"/>
    </location>
</feature>
<dbReference type="PANTHER" id="PTHR34138:SF1">
    <property type="entry name" value="CELL SHAPE-DETERMINING PROTEIN MREC"/>
    <property type="match status" value="1"/>
</dbReference>
<dbReference type="Proteomes" id="UP000009102">
    <property type="component" value="Chromosome"/>
</dbReference>
<proteinExistence type="inferred from homology"/>
<dbReference type="eggNOG" id="COG1792">
    <property type="taxonomic scope" value="Bacteria"/>
</dbReference>
<dbReference type="Gene3D" id="2.40.10.340">
    <property type="entry name" value="Rod shape-determining protein MreC, domain 1"/>
    <property type="match status" value="1"/>
</dbReference>
<evidence type="ECO:0000256" key="1">
    <source>
        <dbReference type="ARBA" id="ARBA00009369"/>
    </source>
</evidence>
<name>D0L062_HALNC</name>
<dbReference type="GO" id="GO:0005886">
    <property type="term" value="C:plasma membrane"/>
    <property type="evidence" value="ECO:0007669"/>
    <property type="project" value="TreeGrafter"/>
</dbReference>
<dbReference type="NCBIfam" id="TIGR00219">
    <property type="entry name" value="mreC"/>
    <property type="match status" value="1"/>
</dbReference>
<gene>
    <name evidence="8" type="ordered locus">Hneap_1249</name>
</gene>
<dbReference type="EMBL" id="CP001801">
    <property type="protein sequence ID" value="ACX96085.1"/>
    <property type="molecule type" value="Genomic_DNA"/>
</dbReference>
<dbReference type="RefSeq" id="WP_012824119.1">
    <property type="nucleotide sequence ID" value="NC_013422.1"/>
</dbReference>
<dbReference type="KEGG" id="hna:Hneap_1249"/>